<dbReference type="OMA" id="TRYSNKY"/>
<feature type="transmembrane region" description="Helical" evidence="2">
    <location>
        <begin position="317"/>
        <end position="342"/>
    </location>
</feature>
<dbReference type="HOGENOM" id="CLU_783051_0_0_1"/>
<evidence type="ECO:0000256" key="2">
    <source>
        <dbReference type="SAM" id="Phobius"/>
    </source>
</evidence>
<dbReference type="EMBL" id="JMSE01001178">
    <property type="protein sequence ID" value="KDN63943.1"/>
    <property type="molecule type" value="Genomic_DNA"/>
</dbReference>
<comment type="caution">
    <text evidence="3">The sequence shown here is derived from an EMBL/GenBank/DDBJ whole genome shotgun (WGS) entry which is preliminary data.</text>
</comment>
<evidence type="ECO:0000313" key="4">
    <source>
        <dbReference type="Proteomes" id="UP000027238"/>
    </source>
</evidence>
<dbReference type="eggNOG" id="ENOG502R729">
    <property type="taxonomic scope" value="Eukaryota"/>
</dbReference>
<evidence type="ECO:0000313" key="3">
    <source>
        <dbReference type="EMBL" id="KDN63943.1"/>
    </source>
</evidence>
<organism evidence="3 4">
    <name type="scientific">Colletotrichum sublineola</name>
    <name type="common">Sorghum anthracnose fungus</name>
    <dbReference type="NCBI Taxonomy" id="1173701"/>
    <lineage>
        <taxon>Eukaryota</taxon>
        <taxon>Fungi</taxon>
        <taxon>Dikarya</taxon>
        <taxon>Ascomycota</taxon>
        <taxon>Pezizomycotina</taxon>
        <taxon>Sordariomycetes</taxon>
        <taxon>Hypocreomycetidae</taxon>
        <taxon>Glomerellales</taxon>
        <taxon>Glomerellaceae</taxon>
        <taxon>Colletotrichum</taxon>
        <taxon>Colletotrichum graminicola species complex</taxon>
    </lineage>
</organism>
<dbReference type="Proteomes" id="UP000027238">
    <property type="component" value="Unassembled WGS sequence"/>
</dbReference>
<feature type="transmembrane region" description="Helical" evidence="2">
    <location>
        <begin position="195"/>
        <end position="214"/>
    </location>
</feature>
<gene>
    <name evidence="3" type="ORF">CSUB01_06576</name>
</gene>
<name>A0A066X467_COLSU</name>
<protein>
    <submittedName>
        <fullName evidence="3">Uncharacterized protein</fullName>
    </submittedName>
</protein>
<reference evidence="4" key="1">
    <citation type="journal article" date="2014" name="Genome Announc.">
        <title>Draft genome sequence of Colletotrichum sublineola, a destructive pathogen of cultivated sorghum.</title>
        <authorList>
            <person name="Baroncelli R."/>
            <person name="Sanz-Martin J.M."/>
            <person name="Rech G.E."/>
            <person name="Sukno S.A."/>
            <person name="Thon M.R."/>
        </authorList>
    </citation>
    <scope>NUCLEOTIDE SEQUENCE [LARGE SCALE GENOMIC DNA]</scope>
    <source>
        <strain evidence="4">TX430BB</strain>
    </source>
</reference>
<sequence length="359" mass="38514">MADATASSSQWPAKTPHPSDGPASPLVTTRDPDSDPTSPFALVPAAAYNTLAQLQPLTSGLLRGRRQLHRLLLPAQLSPDVLYAFLTGPTKRSDGRPRLARAFGVVVFAILTNHVRRMVFPALAVGGFGAPIATLKLAAGSPAIFLREEMETGILGRSAGWEGAWKFAGDIVSGFAVRGAVSNSPGGQTRGADKAMVVAAVVYCVWILGCVEYVHARAVHTVAVGIAYANLIRGGPAHRQALREILLPSTSSGAALKVLGFHLELAFYVRCGLFPLLCLAVRSAFRSDPRRSRPGLAFLIAGWAWGTGYVTRYSNKYYIGLEMSGLLLVLWWISVAATVFAWRAPRAPNRALGHWFACR</sequence>
<dbReference type="OrthoDB" id="5233297at2759"/>
<feature type="region of interest" description="Disordered" evidence="1">
    <location>
        <begin position="1"/>
        <end position="39"/>
    </location>
</feature>
<keyword evidence="4" id="KW-1185">Reference proteome</keyword>
<feature type="compositionally biased region" description="Polar residues" evidence="1">
    <location>
        <begin position="1"/>
        <end position="12"/>
    </location>
</feature>
<accession>A0A066X467</accession>
<dbReference type="AlphaFoldDB" id="A0A066X467"/>
<keyword evidence="2" id="KW-1133">Transmembrane helix</keyword>
<feature type="transmembrane region" description="Helical" evidence="2">
    <location>
        <begin position="265"/>
        <end position="282"/>
    </location>
</feature>
<keyword evidence="2" id="KW-0812">Transmembrane</keyword>
<proteinExistence type="predicted"/>
<keyword evidence="2" id="KW-0472">Membrane</keyword>
<evidence type="ECO:0000256" key="1">
    <source>
        <dbReference type="SAM" id="MobiDB-lite"/>
    </source>
</evidence>
<feature type="transmembrane region" description="Helical" evidence="2">
    <location>
        <begin position="294"/>
        <end position="311"/>
    </location>
</feature>